<dbReference type="Proteomes" id="UP000050795">
    <property type="component" value="Unassembled WGS sequence"/>
</dbReference>
<evidence type="ECO:0000313" key="3">
    <source>
        <dbReference type="Proteomes" id="UP000050795"/>
    </source>
</evidence>
<proteinExistence type="predicted"/>
<keyword evidence="2" id="KW-0812">Transmembrane</keyword>
<evidence type="ECO:0000313" key="4">
    <source>
        <dbReference type="WBParaSite" id="TREG1_124780.1"/>
    </source>
</evidence>
<organism evidence="3 4">
    <name type="scientific">Trichobilharzia regenti</name>
    <name type="common">Nasal bird schistosome</name>
    <dbReference type="NCBI Taxonomy" id="157069"/>
    <lineage>
        <taxon>Eukaryota</taxon>
        <taxon>Metazoa</taxon>
        <taxon>Spiralia</taxon>
        <taxon>Lophotrochozoa</taxon>
        <taxon>Platyhelminthes</taxon>
        <taxon>Trematoda</taxon>
        <taxon>Digenea</taxon>
        <taxon>Strigeidida</taxon>
        <taxon>Schistosomatoidea</taxon>
        <taxon>Schistosomatidae</taxon>
        <taxon>Trichobilharzia</taxon>
    </lineage>
</organism>
<name>A0AA85J2I6_TRIRE</name>
<evidence type="ECO:0000256" key="2">
    <source>
        <dbReference type="SAM" id="Phobius"/>
    </source>
</evidence>
<reference evidence="3" key="1">
    <citation type="submission" date="2022-06" db="EMBL/GenBank/DDBJ databases">
        <authorList>
            <person name="Berger JAMES D."/>
            <person name="Berger JAMES D."/>
        </authorList>
    </citation>
    <scope>NUCLEOTIDE SEQUENCE [LARGE SCALE GENOMIC DNA]</scope>
</reference>
<feature type="compositionally biased region" description="Polar residues" evidence="1">
    <location>
        <begin position="824"/>
        <end position="834"/>
    </location>
</feature>
<feature type="region of interest" description="Disordered" evidence="1">
    <location>
        <begin position="816"/>
        <end position="837"/>
    </location>
</feature>
<keyword evidence="2" id="KW-0472">Membrane</keyword>
<dbReference type="AlphaFoldDB" id="A0AA85J2I6"/>
<keyword evidence="3" id="KW-1185">Reference proteome</keyword>
<reference evidence="4" key="2">
    <citation type="submission" date="2023-11" db="UniProtKB">
        <authorList>
            <consortium name="WormBaseParasite"/>
        </authorList>
    </citation>
    <scope>IDENTIFICATION</scope>
</reference>
<protein>
    <submittedName>
        <fullName evidence="4">Uncharacterized protein</fullName>
    </submittedName>
</protein>
<dbReference type="WBParaSite" id="TREG1_124780.1">
    <property type="protein sequence ID" value="TREG1_124780.1"/>
    <property type="gene ID" value="TREG1_124780"/>
</dbReference>
<keyword evidence="2" id="KW-1133">Transmembrane helix</keyword>
<accession>A0AA85J2I6</accession>
<sequence length="1041" mass="120552">MLRIQVTRLCVTDLLGKDFPALPLSVLVFKFMMYIMWILNSMDCEYMAGVKKLRLQSLDIGSCLPEGDSFCAQRVQNSFCSTEKNECFCKSGYYSIQEDDGITCKTLLTNHKCQLDGDCKHVNNSICHPGAGACICPSGTIYVPQEHACRVYINQSSNNFCMNCKSYHGVCYLLEDEMAVMHHKSSIQPNRQNEKPYYGCKCPHNTITINSNLLMDKKNSHIIPSFQKLQGDNKLERVSDDSDLPSELHKQNDNVMCRGLLADVGMYCNQMDMVCRSSKAFCSDEKQMNNIYFTPQCLCQAGYLPVYQNYLDYYECVPVCNQCYPVDRFSPRMNCTCPEIIWSDDYHRIHKTNVANEDSFLNISYTQENLTVCFNLLFRPQMRPDFFHNHTKNMVAFLSNHFMSSLPHDNCVLYEFERDVWCKTFNLLSVDILSPCAFIQYNKTSRQFIFKSFINIFVHQSVDLSTKKVQYSTSFTSKWSEENVLNNFTEIKLINHQNPGHIFQGVNDNLKFRMADSVYKGKPVNLYVNYYHQNTSYKYLSIDQCSFSTLSSDIHPQKIIIFVQRNYLIHSSGNVTGIKLASHQLLTYGSFKFSLSEYLQNIDNKSILRNTSSVSGLKSPSEEIEDYYYYYYLYSTGNYTTISELQINCIFRVCQRYEWCTWSPLNNDFTNLTPHSTYHLHKSEDNIYPEIYILTKTVHMKIFWNNSIPSSTFTQTKSINLKCKSETVCTRFSITLGVLIICLISGIICSSLWYYHNILSCHSCYILLCCHDNENIKSTGEDVDQDNLQNINNKLTVYHFCDNPLTSNEAKHNTYCTTSSSSSNRTAENIQNANNRRRKQSYFTDHRSKSECLQLRCTIKGHSGTISNDKNPICCPHHLQHPTKAIEEKEYEVDMDWNKIGPVTQQKDTTVCDIESTHYYYYSNPFIDIQGKPSQIKTNSHNEVNTKELLPLNRESSRMIFPCCLHTPWLCPRSNQGNIITGGCKEIIKPIYRTEYMQYINDFYNSKTVVTAKNELIFSNDSNKEYEDDEYDDDDDEEMNV</sequence>
<feature type="transmembrane region" description="Helical" evidence="2">
    <location>
        <begin position="20"/>
        <end position="39"/>
    </location>
</feature>
<evidence type="ECO:0000256" key="1">
    <source>
        <dbReference type="SAM" id="MobiDB-lite"/>
    </source>
</evidence>